<evidence type="ECO:0000256" key="3">
    <source>
        <dbReference type="ARBA" id="ARBA00022597"/>
    </source>
</evidence>
<protein>
    <submittedName>
        <fullName evidence="6">Carbohydrate ABC transporter substrate-binding protein, CUT1 family</fullName>
    </submittedName>
</protein>
<dbReference type="RefSeq" id="WP_092916439.1">
    <property type="nucleotide sequence ID" value="NZ_FOZN01000002.1"/>
</dbReference>
<proteinExistence type="inferred from homology"/>
<name>A0AA94KZ60_9MICO</name>
<keyword evidence="4 5" id="KW-0732">Signal</keyword>
<reference evidence="6 7" key="1">
    <citation type="submission" date="2016-10" db="EMBL/GenBank/DDBJ databases">
        <authorList>
            <person name="Varghese N."/>
            <person name="Submissions S."/>
        </authorList>
    </citation>
    <scope>NUCLEOTIDE SEQUENCE [LARGE SCALE GENOMIC DNA]</scope>
    <source>
        <strain evidence="6 7">IAM 15147</strain>
    </source>
</reference>
<evidence type="ECO:0000313" key="7">
    <source>
        <dbReference type="Proteomes" id="UP000198506"/>
    </source>
</evidence>
<dbReference type="EMBL" id="FOZN01000002">
    <property type="protein sequence ID" value="SFS07298.1"/>
    <property type="molecule type" value="Genomic_DNA"/>
</dbReference>
<keyword evidence="3" id="KW-0762">Sugar transport</keyword>
<keyword evidence="2" id="KW-0813">Transport</keyword>
<organism evidence="6 7">
    <name type="scientific">Agrococcus baldri</name>
    <dbReference type="NCBI Taxonomy" id="153730"/>
    <lineage>
        <taxon>Bacteria</taxon>
        <taxon>Bacillati</taxon>
        <taxon>Actinomycetota</taxon>
        <taxon>Actinomycetes</taxon>
        <taxon>Micrococcales</taxon>
        <taxon>Microbacteriaceae</taxon>
        <taxon>Agrococcus</taxon>
    </lineage>
</organism>
<sequence>MKHSSLMKAVGVGALALTLAACSGGGTPAPTEGGGESEAPQAGGELVIWMDQNRADALEDVVATFEEETGTTVEVIVKDFGAIRDDLTTQAPSGEGPDVVVGAHDWIGKLVQNGVIAPVELGDIAGDFEDVSIQAMTYNGSVYGVPVSIENIALVRNTDLAPEAPATWDELVSTGEAAVAAGDAEFPLLVGIDPNNADPYHLYPMQASFGGPVFGMNEDGSYNPDDLQIGNEGNVEFAGALAEWGASGLINLNISQDIAKEQFANGASPYTITGPWNLTAFEEAGVNYAISEIPSAGGEPATPFVGVQGFMVSQYANNPIVAAQFLTEYIASDEAQTAIFESGQRAPALSSAFEAAQSNEDVAAYGAVGAEGVPMPNIPEMDALWADWGTTEAQIISGDAADPAAAWTSMAEKIQSTLDG</sequence>
<dbReference type="GO" id="GO:0042956">
    <property type="term" value="P:maltodextrin transmembrane transport"/>
    <property type="evidence" value="ECO:0007669"/>
    <property type="project" value="TreeGrafter"/>
</dbReference>
<comment type="caution">
    <text evidence="6">The sequence shown here is derived from an EMBL/GenBank/DDBJ whole genome shotgun (WGS) entry which is preliminary data.</text>
</comment>
<keyword evidence="7" id="KW-1185">Reference proteome</keyword>
<dbReference type="Pfam" id="PF13416">
    <property type="entry name" value="SBP_bac_8"/>
    <property type="match status" value="1"/>
</dbReference>
<dbReference type="AlphaFoldDB" id="A0AA94KZ60"/>
<comment type="similarity">
    <text evidence="1">Belongs to the bacterial solute-binding protein 1 family.</text>
</comment>
<dbReference type="PROSITE" id="PS51257">
    <property type="entry name" value="PROKAR_LIPOPROTEIN"/>
    <property type="match status" value="1"/>
</dbReference>
<dbReference type="InterPro" id="IPR006059">
    <property type="entry name" value="SBP"/>
</dbReference>
<dbReference type="GO" id="GO:0055052">
    <property type="term" value="C:ATP-binding cassette (ABC) transporter complex, substrate-binding subunit-containing"/>
    <property type="evidence" value="ECO:0007669"/>
    <property type="project" value="TreeGrafter"/>
</dbReference>
<dbReference type="PRINTS" id="PR00181">
    <property type="entry name" value="MALTOSEBP"/>
</dbReference>
<dbReference type="InterPro" id="IPR006060">
    <property type="entry name" value="Maltose/Cyclodextrin-bd"/>
</dbReference>
<evidence type="ECO:0000256" key="2">
    <source>
        <dbReference type="ARBA" id="ARBA00022448"/>
    </source>
</evidence>
<feature type="chain" id="PRO_5041742764" evidence="5">
    <location>
        <begin position="24"/>
        <end position="420"/>
    </location>
</feature>
<dbReference type="Proteomes" id="UP000198506">
    <property type="component" value="Unassembled WGS sequence"/>
</dbReference>
<dbReference type="SUPFAM" id="SSF53850">
    <property type="entry name" value="Periplasmic binding protein-like II"/>
    <property type="match status" value="1"/>
</dbReference>
<dbReference type="CDD" id="cd13586">
    <property type="entry name" value="PBP2_Maltose_binding_like"/>
    <property type="match status" value="1"/>
</dbReference>
<accession>A0AA94KZ60</accession>
<evidence type="ECO:0000256" key="5">
    <source>
        <dbReference type="SAM" id="SignalP"/>
    </source>
</evidence>
<dbReference type="PANTHER" id="PTHR30061">
    <property type="entry name" value="MALTOSE-BINDING PERIPLASMIC PROTEIN"/>
    <property type="match status" value="1"/>
</dbReference>
<evidence type="ECO:0000256" key="4">
    <source>
        <dbReference type="ARBA" id="ARBA00022729"/>
    </source>
</evidence>
<evidence type="ECO:0000313" key="6">
    <source>
        <dbReference type="EMBL" id="SFS07298.1"/>
    </source>
</evidence>
<feature type="signal peptide" evidence="5">
    <location>
        <begin position="1"/>
        <end position="23"/>
    </location>
</feature>
<dbReference type="PANTHER" id="PTHR30061:SF50">
    <property type="entry name" value="MALTOSE_MALTODEXTRIN-BINDING PERIPLASMIC PROTEIN"/>
    <property type="match status" value="1"/>
</dbReference>
<dbReference type="GO" id="GO:0015144">
    <property type="term" value="F:carbohydrate transmembrane transporter activity"/>
    <property type="evidence" value="ECO:0007669"/>
    <property type="project" value="InterPro"/>
</dbReference>
<dbReference type="Gene3D" id="3.40.190.10">
    <property type="entry name" value="Periplasmic binding protein-like II"/>
    <property type="match status" value="2"/>
</dbReference>
<evidence type="ECO:0000256" key="1">
    <source>
        <dbReference type="ARBA" id="ARBA00008520"/>
    </source>
</evidence>
<gene>
    <name evidence="6" type="ORF">SAMN04487783_0940</name>
</gene>
<dbReference type="GO" id="GO:1901982">
    <property type="term" value="F:maltose binding"/>
    <property type="evidence" value="ECO:0007669"/>
    <property type="project" value="TreeGrafter"/>
</dbReference>
<dbReference type="GO" id="GO:0015768">
    <property type="term" value="P:maltose transport"/>
    <property type="evidence" value="ECO:0007669"/>
    <property type="project" value="TreeGrafter"/>
</dbReference>